<feature type="domain" description="Periplasmic copper-binding protein NosD beta helix" evidence="1">
    <location>
        <begin position="434"/>
        <end position="593"/>
    </location>
</feature>
<proteinExistence type="predicted"/>
<evidence type="ECO:0000259" key="1">
    <source>
        <dbReference type="Pfam" id="PF05048"/>
    </source>
</evidence>
<gene>
    <name evidence="3" type="ORF">I6G80_14355</name>
</gene>
<accession>A0AB37GFF4</accession>
<dbReference type="Pfam" id="PF13229">
    <property type="entry name" value="Beta_helix"/>
    <property type="match status" value="1"/>
</dbReference>
<dbReference type="Proteomes" id="UP000595038">
    <property type="component" value="Chromosome"/>
</dbReference>
<evidence type="ECO:0000313" key="3">
    <source>
        <dbReference type="EMBL" id="QPR71030.1"/>
    </source>
</evidence>
<organism evidence="3 4">
    <name type="scientific">Bacillus licheniformis</name>
    <dbReference type="NCBI Taxonomy" id="1402"/>
    <lineage>
        <taxon>Bacteria</taxon>
        <taxon>Bacillati</taxon>
        <taxon>Bacillota</taxon>
        <taxon>Bacilli</taxon>
        <taxon>Bacillales</taxon>
        <taxon>Bacillaceae</taxon>
        <taxon>Bacillus</taxon>
    </lineage>
</organism>
<sequence length="634" mass="70579">MSIPVNTMGYHDEELQKWIPIDAVGLKSENNRYTADDIKSLDDIKIDNDNHVYSSAKERIDSDFLKINEKVDKLDKGVDNKITNLEEIINESSSSLNKKIYFKNALSYGADPTGGKPSAEAIQKALDDIHNEGGGQLFIPGGKYLIEKRMFVYENTRVTMAQNCILLRGWAGGFFANGTPTDKFKGYLGRGNIIIEGGILDGNYANIDKYPTSAMDSIILGHAKNITIDNVTFKDTISAHAIDANGCDNLRITNSKFTGFIDLTGQRNYSEAIQLGEFIEIGLNQFGEFDATPNTNVYIAHNYFGKSKLLGGWGCAIGNHYAVYDVFQSNITIFNNVIEDCGFAGVRTFKWNNVKITNNVFIRNKECVRISQAAGGIESSKNADGVQMNRPQNGQNVLVEGNDFYDYTSSGVVAFGQIYNKEIAWNDEIRISGNYFKIKGQDIGKYNDEQAIKLVFARNIFVNNNKIYGGRRGMWIEGCYNTFISGNGISNVDTEAVYLAKSRDTSSTVTKSYHVSIDRNEINTTGRNGIFVQKCDYFDVRDNNVLNNNKEQSSERGRGGIYVENGYDGRIEGNRIRGVEKEFAILVEAEATEVNVANTKGTGRIIVLGESNFNGYYGTNKDDYIRKITTKSES</sequence>
<reference evidence="3 4" key="1">
    <citation type="submission" date="2020-12" db="EMBL/GenBank/DDBJ databases">
        <title>FDA dAtabase for Regulatory Grade micrObial Sequences (FDA-ARGOS): Supporting development and validation of Infectious Disease Dx tests.</title>
        <authorList>
            <person name="Nelson B."/>
            <person name="Plummer A."/>
            <person name="Tallon L."/>
            <person name="Sadzewicz L."/>
            <person name="Zhao X."/>
            <person name="Boylan J."/>
            <person name="Ott S."/>
            <person name="Bowen H."/>
            <person name="Vavikolanu K."/>
            <person name="Mehta A."/>
            <person name="Aluvathingal J."/>
            <person name="Nadendla S."/>
            <person name="Myers T."/>
            <person name="Yan Y."/>
            <person name="Sichtig H."/>
        </authorList>
    </citation>
    <scope>NUCLEOTIDE SEQUENCE [LARGE SCALE GENOMIC DNA]</scope>
    <source>
        <strain evidence="3 4">FDAARGOS_923</strain>
    </source>
</reference>
<evidence type="ECO:0000259" key="2">
    <source>
        <dbReference type="Pfam" id="PF13229"/>
    </source>
</evidence>
<protein>
    <submittedName>
        <fullName evidence="3">Right-handed parallel beta-helix repeat-containing protein</fullName>
    </submittedName>
</protein>
<evidence type="ECO:0000313" key="4">
    <source>
        <dbReference type="Proteomes" id="UP000595038"/>
    </source>
</evidence>
<dbReference type="InterPro" id="IPR012334">
    <property type="entry name" value="Pectin_lyas_fold"/>
</dbReference>
<dbReference type="AlphaFoldDB" id="A0AB37GFF4"/>
<feature type="domain" description="Right handed beta helix" evidence="2">
    <location>
        <begin position="218"/>
        <end position="382"/>
    </location>
</feature>
<dbReference type="InterPro" id="IPR006626">
    <property type="entry name" value="PbH1"/>
</dbReference>
<dbReference type="InterPro" id="IPR007742">
    <property type="entry name" value="NosD_dom"/>
</dbReference>
<dbReference type="RefSeq" id="WP_142782680.1">
    <property type="nucleotide sequence ID" value="NZ_CP033218.1"/>
</dbReference>
<dbReference type="InterPro" id="IPR039448">
    <property type="entry name" value="Beta_helix"/>
</dbReference>
<dbReference type="SMART" id="SM00710">
    <property type="entry name" value="PbH1"/>
    <property type="match status" value="10"/>
</dbReference>
<dbReference type="Gene3D" id="2.160.20.10">
    <property type="entry name" value="Single-stranded right-handed beta-helix, Pectin lyase-like"/>
    <property type="match status" value="1"/>
</dbReference>
<dbReference type="SUPFAM" id="SSF51126">
    <property type="entry name" value="Pectin lyase-like"/>
    <property type="match status" value="1"/>
</dbReference>
<dbReference type="EMBL" id="CP065647">
    <property type="protein sequence ID" value="QPR71030.1"/>
    <property type="molecule type" value="Genomic_DNA"/>
</dbReference>
<dbReference type="InterPro" id="IPR011050">
    <property type="entry name" value="Pectin_lyase_fold/virulence"/>
</dbReference>
<dbReference type="Pfam" id="PF05048">
    <property type="entry name" value="NosD"/>
    <property type="match status" value="1"/>
</dbReference>
<name>A0AB37GFF4_BACLI</name>